<evidence type="ECO:0000313" key="23">
    <source>
        <dbReference type="Proteomes" id="UP000011116"/>
    </source>
</evidence>
<dbReference type="PANTHER" id="PTHR27002:SF454">
    <property type="entry name" value="RECEPTOR-LIKE SERINE_THREONINE-PROTEIN KINASE"/>
    <property type="match status" value="1"/>
</dbReference>
<dbReference type="Pfam" id="PF00954">
    <property type="entry name" value="S_locus_glycop"/>
    <property type="match status" value="1"/>
</dbReference>
<evidence type="ECO:0000256" key="11">
    <source>
        <dbReference type="ARBA" id="ARBA00023170"/>
    </source>
</evidence>
<evidence type="ECO:0000259" key="19">
    <source>
        <dbReference type="PROSITE" id="PS50011"/>
    </source>
</evidence>
<evidence type="ECO:0000259" key="20">
    <source>
        <dbReference type="PROSITE" id="PS50927"/>
    </source>
</evidence>
<dbReference type="GO" id="GO:0048544">
    <property type="term" value="P:recognition of pollen"/>
    <property type="evidence" value="ECO:0007669"/>
    <property type="project" value="InterPro"/>
</dbReference>
<evidence type="ECO:0000256" key="7">
    <source>
        <dbReference type="ARBA" id="ARBA00022741"/>
    </source>
</evidence>
<dbReference type="OrthoDB" id="4062651at2759"/>
<sequence>MDPLPLHTIIWLVCWSFWLFPFCASSGSRLLPDKPLSAGSTITSDDGTFALGFFSLSSSSTKHYYVGIWYKNIPEDNCVWVANRAMPITDPSSATLAFTSESDLALSDTNGQLLWTTNISAAGNSSSEATGGIATLENNGNFILQSSHGIILWQSFDYPTDTLLPHMNLLPGMNLRLTHKTHALQRLISWRSPQDPSPGNFLYGADPDEFRQRFIWNGSTPYMRGSIWNKNLVVGQYVESIKSTIYYELRTIDDEIYASFGLPVPGVSLLQMKIDYSGKIKTRVWNSSRSKWTDLWSGPNQECNKFGYCGPFGYCDNTQPIVTCKCLDGFEPNNKQDWTASRFSQGCHRMEALRCGQGDGFLNMLTMKVPSQFLYVKNRSLDECIAECTSNCSCTAFTYTNMSIDAINGDETRCLLWIGDLIDMEKLIGQGETLYIRVNGLSDKKGKSIVLKITLPVVSSLLMIICVWLVWICNLGGKQRNKKIWKKLMSGTLSTSVELRDGNMKYPFISFKEIILATNNFSSSNMLGHGGFGNVYKGTLEDSTEIAVKRLSKGSGQGVMEFRNEVILIAKLQHQNLVRLLGFCIHGDEKLLIYEYLSNKSLHAMLFDATRKSMLDWPIRFEIIKGVARGLLYLHQDSRLKIIHRDLKASNILLDAEMCPKISDFGMARIFGGNQQQENTNRVVGTYGYMSPEYVLKGVFSVKSDVYSFGVLLLEIVSGSKISSVLLKADFSSIIAYAWSLWKDGNTKDFVDSPIVGGCSLDETLRCIHIGLLCVQGSPNARPLMSSIVSFLENGDISLPTPKEPMYFVENNYCADGAAENTVNSANTMSITVLEGR</sequence>
<dbReference type="CDD" id="cd00053">
    <property type="entry name" value="EGF"/>
    <property type="match status" value="1"/>
</dbReference>
<comment type="subcellular location">
    <subcellularLocation>
        <location evidence="1">Cell membrane</location>
        <topology evidence="1">Single-pass type I membrane protein</topology>
    </subcellularLocation>
</comment>
<evidence type="ECO:0000256" key="16">
    <source>
        <dbReference type="PROSITE-ProRule" id="PRU10141"/>
    </source>
</evidence>
<dbReference type="GeneID" id="123403038"/>
<keyword evidence="9 15" id="KW-0067">ATP-binding</keyword>
<dbReference type="PIRSF" id="PIRSF000641">
    <property type="entry name" value="SRK"/>
    <property type="match status" value="1"/>
</dbReference>
<dbReference type="Pfam" id="PF08276">
    <property type="entry name" value="PAN_2"/>
    <property type="match status" value="1"/>
</dbReference>
<dbReference type="SMR" id="A0A8I6Y8N8"/>
<evidence type="ECO:0000313" key="22">
    <source>
        <dbReference type="EnsemblPlants" id="HORVU.MOREX.r3.6HG0629440.1"/>
    </source>
</evidence>
<dbReference type="EC" id="2.7.11.1" evidence="15"/>
<dbReference type="InterPro" id="IPR001480">
    <property type="entry name" value="Bulb-type_lectin_dom"/>
</dbReference>
<feature type="binding site" evidence="16">
    <location>
        <position position="549"/>
    </location>
    <ligand>
        <name>ATP</name>
        <dbReference type="ChEBI" id="CHEBI:30616"/>
    </ligand>
</feature>
<dbReference type="SMART" id="SM00473">
    <property type="entry name" value="PAN_AP"/>
    <property type="match status" value="1"/>
</dbReference>
<dbReference type="AlphaFoldDB" id="A0A8I6Y8N8"/>
<evidence type="ECO:0000256" key="14">
    <source>
        <dbReference type="ARBA" id="ARBA00048679"/>
    </source>
</evidence>
<protein>
    <recommendedName>
        <fullName evidence="15">Receptor-like serine/threonine-protein kinase</fullName>
        <ecNumber evidence="15">2.7.11.1</ecNumber>
    </recommendedName>
</protein>
<feature type="transmembrane region" description="Helical" evidence="17">
    <location>
        <begin position="449"/>
        <end position="471"/>
    </location>
</feature>
<evidence type="ECO:0000256" key="13">
    <source>
        <dbReference type="ARBA" id="ARBA00047899"/>
    </source>
</evidence>
<accession>A0A8I6Y8N8</accession>
<comment type="catalytic activity">
    <reaction evidence="14 15">
        <text>L-seryl-[protein] + ATP = O-phospho-L-seryl-[protein] + ADP + H(+)</text>
        <dbReference type="Rhea" id="RHEA:17989"/>
        <dbReference type="Rhea" id="RHEA-COMP:9863"/>
        <dbReference type="Rhea" id="RHEA-COMP:11604"/>
        <dbReference type="ChEBI" id="CHEBI:15378"/>
        <dbReference type="ChEBI" id="CHEBI:29999"/>
        <dbReference type="ChEBI" id="CHEBI:30616"/>
        <dbReference type="ChEBI" id="CHEBI:83421"/>
        <dbReference type="ChEBI" id="CHEBI:456216"/>
        <dbReference type="EC" id="2.7.11.1"/>
    </reaction>
</comment>
<keyword evidence="8 15" id="KW-0418">Kinase</keyword>
<keyword evidence="17" id="KW-0812">Transmembrane</keyword>
<dbReference type="InterPro" id="IPR011009">
    <property type="entry name" value="Kinase-like_dom_sf"/>
</dbReference>
<dbReference type="EnsemblPlants" id="HORVU.MOREX.r3.6HG0629440.1">
    <property type="protein sequence ID" value="HORVU.MOREX.r3.6HG0629440.1"/>
    <property type="gene ID" value="HORVU.MOREX.r3.6HG0629440"/>
</dbReference>
<keyword evidence="23" id="KW-1185">Reference proteome</keyword>
<evidence type="ECO:0000256" key="18">
    <source>
        <dbReference type="SAM" id="SignalP"/>
    </source>
</evidence>
<evidence type="ECO:0000256" key="5">
    <source>
        <dbReference type="ARBA" id="ARBA00022679"/>
    </source>
</evidence>
<dbReference type="InterPro" id="IPR017441">
    <property type="entry name" value="Protein_kinase_ATP_BS"/>
</dbReference>
<keyword evidence="10" id="KW-1015">Disulfide bond</keyword>
<dbReference type="PROSITE" id="PS50927">
    <property type="entry name" value="BULB_LECTIN"/>
    <property type="match status" value="1"/>
</dbReference>
<comment type="similarity">
    <text evidence="15">Belongs to the protein kinase superfamily. Ser/Thr protein kinase family.</text>
</comment>
<evidence type="ECO:0000256" key="6">
    <source>
        <dbReference type="ARBA" id="ARBA00022729"/>
    </source>
</evidence>
<feature type="domain" description="Protein kinase" evidence="19">
    <location>
        <begin position="521"/>
        <end position="792"/>
    </location>
</feature>
<name>A0A8I6Y8N8_HORVV</name>
<evidence type="ECO:0000256" key="9">
    <source>
        <dbReference type="ARBA" id="ARBA00022840"/>
    </source>
</evidence>
<dbReference type="FunFam" id="3.30.200.20:FF:000402">
    <property type="entry name" value="Serine/threonine-protein kinase"/>
    <property type="match status" value="1"/>
</dbReference>
<evidence type="ECO:0000256" key="12">
    <source>
        <dbReference type="ARBA" id="ARBA00023180"/>
    </source>
</evidence>
<dbReference type="Proteomes" id="UP000011116">
    <property type="component" value="Chromosome 6H"/>
</dbReference>
<dbReference type="GO" id="GO:0005886">
    <property type="term" value="C:plasma membrane"/>
    <property type="evidence" value="ECO:0000318"/>
    <property type="project" value="GO_Central"/>
</dbReference>
<feature type="chain" id="PRO_5035237140" description="Receptor-like serine/threonine-protein kinase" evidence="18">
    <location>
        <begin position="26"/>
        <end position="837"/>
    </location>
</feature>
<dbReference type="PROSITE" id="PS00107">
    <property type="entry name" value="PROTEIN_KINASE_ATP"/>
    <property type="match status" value="1"/>
</dbReference>
<dbReference type="GO" id="GO:0005524">
    <property type="term" value="F:ATP binding"/>
    <property type="evidence" value="ECO:0007669"/>
    <property type="project" value="UniProtKB-UniRule"/>
</dbReference>
<evidence type="ECO:0000256" key="1">
    <source>
        <dbReference type="ARBA" id="ARBA00004251"/>
    </source>
</evidence>
<keyword evidence="6 18" id="KW-0732">Signal</keyword>
<dbReference type="FunFam" id="1.10.510.10:FF:000060">
    <property type="entry name" value="G-type lectin S-receptor-like serine/threonine-protein kinase"/>
    <property type="match status" value="1"/>
</dbReference>
<dbReference type="Gene3D" id="3.30.200.20">
    <property type="entry name" value="Phosphorylase Kinase, domain 1"/>
    <property type="match status" value="1"/>
</dbReference>
<dbReference type="GO" id="GO:0051707">
    <property type="term" value="P:response to other organism"/>
    <property type="evidence" value="ECO:0007669"/>
    <property type="project" value="UniProtKB-ARBA"/>
</dbReference>
<dbReference type="KEGG" id="hvg:123403038"/>
<dbReference type="SMART" id="SM00220">
    <property type="entry name" value="S_TKc"/>
    <property type="match status" value="1"/>
</dbReference>
<dbReference type="PANTHER" id="PTHR27002">
    <property type="entry name" value="RECEPTOR-LIKE SERINE/THREONINE-PROTEIN KINASE SD1-8"/>
    <property type="match status" value="1"/>
</dbReference>
<dbReference type="PROSITE" id="PS00108">
    <property type="entry name" value="PROTEIN_KINASE_ST"/>
    <property type="match status" value="1"/>
</dbReference>
<feature type="domain" description="Bulb-type lectin" evidence="20">
    <location>
        <begin position="27"/>
        <end position="157"/>
    </location>
</feature>
<keyword evidence="7 15" id="KW-0547">Nucleotide-binding</keyword>
<reference evidence="23" key="1">
    <citation type="journal article" date="2012" name="Nature">
        <title>A physical, genetic and functional sequence assembly of the barley genome.</title>
        <authorList>
            <consortium name="The International Barley Genome Sequencing Consortium"/>
            <person name="Mayer K.F."/>
            <person name="Waugh R."/>
            <person name="Brown J.W."/>
            <person name="Schulman A."/>
            <person name="Langridge P."/>
            <person name="Platzer M."/>
            <person name="Fincher G.B."/>
            <person name="Muehlbauer G.J."/>
            <person name="Sato K."/>
            <person name="Close T.J."/>
            <person name="Wise R.P."/>
            <person name="Stein N."/>
        </authorList>
    </citation>
    <scope>NUCLEOTIDE SEQUENCE [LARGE SCALE GENOMIC DNA]</scope>
    <source>
        <strain evidence="23">cv. Morex</strain>
    </source>
</reference>
<evidence type="ECO:0000256" key="3">
    <source>
        <dbReference type="ARBA" id="ARBA00022527"/>
    </source>
</evidence>
<dbReference type="CDD" id="cd01098">
    <property type="entry name" value="PAN_AP_plant"/>
    <property type="match status" value="1"/>
</dbReference>
<evidence type="ECO:0000256" key="17">
    <source>
        <dbReference type="SAM" id="Phobius"/>
    </source>
</evidence>
<evidence type="ECO:0000256" key="15">
    <source>
        <dbReference type="PIRNR" id="PIRNR000641"/>
    </source>
</evidence>
<keyword evidence="17" id="KW-1133">Transmembrane helix</keyword>
<dbReference type="GO" id="GO:0004674">
    <property type="term" value="F:protein serine/threonine kinase activity"/>
    <property type="evidence" value="ECO:0000318"/>
    <property type="project" value="GO_Central"/>
</dbReference>
<reference evidence="22" key="3">
    <citation type="submission" date="2022-01" db="UniProtKB">
        <authorList>
            <consortium name="EnsemblPlants"/>
        </authorList>
    </citation>
    <scope>IDENTIFICATION</scope>
    <source>
        <strain evidence="22">subsp. vulgare</strain>
    </source>
</reference>
<dbReference type="InterPro" id="IPR000858">
    <property type="entry name" value="S_locus_glycoprot_dom"/>
</dbReference>
<evidence type="ECO:0000256" key="2">
    <source>
        <dbReference type="ARBA" id="ARBA00022475"/>
    </source>
</evidence>
<dbReference type="Gene3D" id="1.10.510.10">
    <property type="entry name" value="Transferase(Phosphotransferase) domain 1"/>
    <property type="match status" value="1"/>
</dbReference>
<dbReference type="Gramene" id="HORVU.MOREX.r2.6HG0522480.1">
    <property type="protein sequence ID" value="HORVU.MOREX.r2.6HG0522480.1"/>
    <property type="gene ID" value="HORVU.MOREX.r2.6HG0522480"/>
</dbReference>
<evidence type="ECO:0000256" key="10">
    <source>
        <dbReference type="ARBA" id="ARBA00023157"/>
    </source>
</evidence>
<comment type="catalytic activity">
    <reaction evidence="13 15">
        <text>L-threonyl-[protein] + ATP = O-phospho-L-threonyl-[protein] + ADP + H(+)</text>
        <dbReference type="Rhea" id="RHEA:46608"/>
        <dbReference type="Rhea" id="RHEA-COMP:11060"/>
        <dbReference type="Rhea" id="RHEA-COMP:11605"/>
        <dbReference type="ChEBI" id="CHEBI:15378"/>
        <dbReference type="ChEBI" id="CHEBI:30013"/>
        <dbReference type="ChEBI" id="CHEBI:30616"/>
        <dbReference type="ChEBI" id="CHEBI:61977"/>
        <dbReference type="ChEBI" id="CHEBI:456216"/>
        <dbReference type="EC" id="2.7.11.1"/>
    </reaction>
</comment>
<dbReference type="Gene3D" id="2.90.10.10">
    <property type="entry name" value="Bulb-type lectin domain"/>
    <property type="match status" value="1"/>
</dbReference>
<dbReference type="PROSITE" id="PS50948">
    <property type="entry name" value="PAN"/>
    <property type="match status" value="1"/>
</dbReference>
<dbReference type="SMART" id="SM00108">
    <property type="entry name" value="B_lectin"/>
    <property type="match status" value="1"/>
</dbReference>
<dbReference type="InterPro" id="IPR001245">
    <property type="entry name" value="Ser-Thr/Tyr_kinase_cat_dom"/>
</dbReference>
<dbReference type="Pfam" id="PF01453">
    <property type="entry name" value="B_lectin"/>
    <property type="match status" value="1"/>
</dbReference>
<keyword evidence="3 15" id="KW-0723">Serine/threonine-protein kinase</keyword>
<keyword evidence="2" id="KW-1003">Cell membrane</keyword>
<dbReference type="GO" id="GO:0007165">
    <property type="term" value="P:signal transduction"/>
    <property type="evidence" value="ECO:0000318"/>
    <property type="project" value="GO_Central"/>
</dbReference>
<proteinExistence type="inferred from homology"/>
<dbReference type="GO" id="GO:0006955">
    <property type="term" value="P:immune response"/>
    <property type="evidence" value="ECO:0000318"/>
    <property type="project" value="GO_Central"/>
</dbReference>
<dbReference type="CDD" id="cd00028">
    <property type="entry name" value="B_lectin"/>
    <property type="match status" value="1"/>
</dbReference>
<keyword evidence="11" id="KW-0675">Receptor</keyword>
<organism evidence="22 23">
    <name type="scientific">Hordeum vulgare subsp. vulgare</name>
    <name type="common">Domesticated barley</name>
    <dbReference type="NCBI Taxonomy" id="112509"/>
    <lineage>
        <taxon>Eukaryota</taxon>
        <taxon>Viridiplantae</taxon>
        <taxon>Streptophyta</taxon>
        <taxon>Embryophyta</taxon>
        <taxon>Tracheophyta</taxon>
        <taxon>Spermatophyta</taxon>
        <taxon>Magnoliopsida</taxon>
        <taxon>Liliopsida</taxon>
        <taxon>Poales</taxon>
        <taxon>Poaceae</taxon>
        <taxon>BOP clade</taxon>
        <taxon>Pooideae</taxon>
        <taxon>Triticodae</taxon>
        <taxon>Triticeae</taxon>
        <taxon>Hordeinae</taxon>
        <taxon>Hordeum</taxon>
    </lineage>
</organism>
<dbReference type="PROSITE" id="PS50011">
    <property type="entry name" value="PROTEIN_KINASE_DOM"/>
    <property type="match status" value="1"/>
</dbReference>
<dbReference type="Pfam" id="PF07714">
    <property type="entry name" value="PK_Tyr_Ser-Thr"/>
    <property type="match status" value="1"/>
</dbReference>
<keyword evidence="17" id="KW-0472">Membrane</keyword>
<keyword evidence="4" id="KW-0245">EGF-like domain</keyword>
<dbReference type="Gramene" id="HORVU.MOREX.r3.6HG0629440.1">
    <property type="protein sequence ID" value="HORVU.MOREX.r3.6HG0629440.1"/>
    <property type="gene ID" value="HORVU.MOREX.r3.6HG0629440"/>
</dbReference>
<gene>
    <name evidence="22" type="primary">LOC123403038</name>
</gene>
<dbReference type="RefSeq" id="XP_044952950.1">
    <property type="nucleotide sequence ID" value="XM_045097015.1"/>
</dbReference>
<feature type="signal peptide" evidence="18">
    <location>
        <begin position="1"/>
        <end position="25"/>
    </location>
</feature>
<dbReference type="InterPro" id="IPR024171">
    <property type="entry name" value="SRK-like_kinase"/>
</dbReference>
<dbReference type="SUPFAM" id="SSF51110">
    <property type="entry name" value="alpha-D-mannose-specific plant lectins"/>
    <property type="match status" value="1"/>
</dbReference>
<dbReference type="CDD" id="cd14066">
    <property type="entry name" value="STKc_IRAK"/>
    <property type="match status" value="1"/>
</dbReference>
<dbReference type="InterPro" id="IPR003609">
    <property type="entry name" value="Pan_app"/>
</dbReference>
<evidence type="ECO:0000256" key="4">
    <source>
        <dbReference type="ARBA" id="ARBA00022536"/>
    </source>
</evidence>
<dbReference type="InterPro" id="IPR008271">
    <property type="entry name" value="Ser/Thr_kinase_AS"/>
</dbReference>
<dbReference type="SUPFAM" id="SSF56112">
    <property type="entry name" value="Protein kinase-like (PK-like)"/>
    <property type="match status" value="1"/>
</dbReference>
<dbReference type="InterPro" id="IPR000719">
    <property type="entry name" value="Prot_kinase_dom"/>
</dbReference>
<dbReference type="InterPro" id="IPR036426">
    <property type="entry name" value="Bulb-type_lectin_dom_sf"/>
</dbReference>
<reference evidence="22" key="2">
    <citation type="submission" date="2020-10" db="EMBL/GenBank/DDBJ databases">
        <authorList>
            <person name="Scholz U."/>
            <person name="Mascher M."/>
            <person name="Fiebig A."/>
        </authorList>
    </citation>
    <scope>NUCLEOTIDE SEQUENCE [LARGE SCALE GENOMIC DNA]</scope>
    <source>
        <strain evidence="22">cv. Morex</strain>
    </source>
</reference>
<keyword evidence="5 15" id="KW-0808">Transferase</keyword>
<keyword evidence="12" id="KW-0325">Glycoprotein</keyword>
<evidence type="ECO:0000256" key="8">
    <source>
        <dbReference type="ARBA" id="ARBA00022777"/>
    </source>
</evidence>
<evidence type="ECO:0000259" key="21">
    <source>
        <dbReference type="PROSITE" id="PS50948"/>
    </source>
</evidence>
<feature type="domain" description="Apple" evidence="21">
    <location>
        <begin position="355"/>
        <end position="440"/>
    </location>
</feature>